<sequence length="82" mass="9652">MLSLLHYSFFFFLGHPESLKNFDIDIALCSCRFYIICYKNLQHLWLTTLNTKRTMGHRLSKFLIRGLLNLAQLILRSLACLT</sequence>
<name>A0A0A9HNN1_ARUDO</name>
<accession>A0A0A9HNN1</accession>
<proteinExistence type="predicted"/>
<organism evidence="1">
    <name type="scientific">Arundo donax</name>
    <name type="common">Giant reed</name>
    <name type="synonym">Donax arundinaceus</name>
    <dbReference type="NCBI Taxonomy" id="35708"/>
    <lineage>
        <taxon>Eukaryota</taxon>
        <taxon>Viridiplantae</taxon>
        <taxon>Streptophyta</taxon>
        <taxon>Embryophyta</taxon>
        <taxon>Tracheophyta</taxon>
        <taxon>Spermatophyta</taxon>
        <taxon>Magnoliopsida</taxon>
        <taxon>Liliopsida</taxon>
        <taxon>Poales</taxon>
        <taxon>Poaceae</taxon>
        <taxon>PACMAD clade</taxon>
        <taxon>Arundinoideae</taxon>
        <taxon>Arundineae</taxon>
        <taxon>Arundo</taxon>
    </lineage>
</organism>
<protein>
    <submittedName>
        <fullName evidence="1">DCUP</fullName>
    </submittedName>
</protein>
<dbReference type="EMBL" id="GBRH01159554">
    <property type="protein sequence ID" value="JAE38342.1"/>
    <property type="molecule type" value="Transcribed_RNA"/>
</dbReference>
<reference evidence="1" key="2">
    <citation type="journal article" date="2015" name="Data Brief">
        <title>Shoot transcriptome of the giant reed, Arundo donax.</title>
        <authorList>
            <person name="Barrero R.A."/>
            <person name="Guerrero F.D."/>
            <person name="Moolhuijzen P."/>
            <person name="Goolsby J.A."/>
            <person name="Tidwell J."/>
            <person name="Bellgard S.E."/>
            <person name="Bellgard M.I."/>
        </authorList>
    </citation>
    <scope>NUCLEOTIDE SEQUENCE</scope>
    <source>
        <tissue evidence="1">Shoot tissue taken approximately 20 cm above the soil surface</tissue>
    </source>
</reference>
<dbReference type="AlphaFoldDB" id="A0A0A9HNN1"/>
<reference evidence="1" key="1">
    <citation type="submission" date="2014-09" db="EMBL/GenBank/DDBJ databases">
        <authorList>
            <person name="Magalhaes I.L.F."/>
            <person name="Oliveira U."/>
            <person name="Santos F.R."/>
            <person name="Vidigal T.H.D.A."/>
            <person name="Brescovit A.D."/>
            <person name="Santos A.J."/>
        </authorList>
    </citation>
    <scope>NUCLEOTIDE SEQUENCE</scope>
    <source>
        <tissue evidence="1">Shoot tissue taken approximately 20 cm above the soil surface</tissue>
    </source>
</reference>
<evidence type="ECO:0000313" key="1">
    <source>
        <dbReference type="EMBL" id="JAE38342.1"/>
    </source>
</evidence>